<dbReference type="PANTHER" id="PTHR31928">
    <property type="entry name" value="EXPRESSED PROTEIN"/>
    <property type="match status" value="1"/>
</dbReference>
<gene>
    <name evidence="3" type="ORF">Tci_675435</name>
</gene>
<dbReference type="EMBL" id="BKCJ010537995">
    <property type="protein sequence ID" value="GFB03464.1"/>
    <property type="molecule type" value="Genomic_DNA"/>
</dbReference>
<reference evidence="3" key="1">
    <citation type="journal article" date="2019" name="Sci. Rep.">
        <title>Draft genome of Tanacetum cinerariifolium, the natural source of mosquito coil.</title>
        <authorList>
            <person name="Yamashiro T."/>
            <person name="Shiraishi A."/>
            <person name="Satake H."/>
            <person name="Nakayama K."/>
        </authorList>
    </citation>
    <scope>NUCLEOTIDE SEQUENCE</scope>
</reference>
<evidence type="ECO:0000259" key="2">
    <source>
        <dbReference type="Pfam" id="PF21647"/>
    </source>
</evidence>
<proteinExistence type="predicted"/>
<protein>
    <recommendedName>
        <fullName evidence="2">DUF6857 domain-containing protein</fullName>
    </recommendedName>
</protein>
<feature type="compositionally biased region" description="Basic and acidic residues" evidence="1">
    <location>
        <begin position="23"/>
        <end position="34"/>
    </location>
</feature>
<comment type="caution">
    <text evidence="3">The sequence shown here is derived from an EMBL/GenBank/DDBJ whole genome shotgun (WGS) entry which is preliminary data.</text>
</comment>
<sequence>MVSREEPIVKSSKVESKVQTPSKRAEVVDHDSSSKQKPSFSRKSSAEASANGLPGNLVKVLLSNRRLTEGGAFWSSLPSSLAKLEKMRFSALGYQVRASLFYSGVRILTGLVPRPFLSLPATSKCMIPYEVMKHRDSAQIAAIEAMQEASVVETLLQCIRYFTRNILVVYFSKCAENHQLYCL</sequence>
<evidence type="ECO:0000313" key="3">
    <source>
        <dbReference type="EMBL" id="GFB03464.1"/>
    </source>
</evidence>
<dbReference type="AlphaFoldDB" id="A0A699KRP7"/>
<dbReference type="PANTHER" id="PTHR31928:SF4">
    <property type="entry name" value="OS08G0541500 PROTEIN"/>
    <property type="match status" value="1"/>
</dbReference>
<organism evidence="3">
    <name type="scientific">Tanacetum cinerariifolium</name>
    <name type="common">Dalmatian daisy</name>
    <name type="synonym">Chrysanthemum cinerariifolium</name>
    <dbReference type="NCBI Taxonomy" id="118510"/>
    <lineage>
        <taxon>Eukaryota</taxon>
        <taxon>Viridiplantae</taxon>
        <taxon>Streptophyta</taxon>
        <taxon>Embryophyta</taxon>
        <taxon>Tracheophyta</taxon>
        <taxon>Spermatophyta</taxon>
        <taxon>Magnoliopsida</taxon>
        <taxon>eudicotyledons</taxon>
        <taxon>Gunneridae</taxon>
        <taxon>Pentapetalae</taxon>
        <taxon>asterids</taxon>
        <taxon>campanulids</taxon>
        <taxon>Asterales</taxon>
        <taxon>Asteraceae</taxon>
        <taxon>Asteroideae</taxon>
        <taxon>Anthemideae</taxon>
        <taxon>Anthemidinae</taxon>
        <taxon>Tanacetum</taxon>
    </lineage>
</organism>
<feature type="compositionally biased region" description="Polar residues" evidence="1">
    <location>
        <begin position="35"/>
        <end position="48"/>
    </location>
</feature>
<feature type="region of interest" description="Disordered" evidence="1">
    <location>
        <begin position="1"/>
        <end position="50"/>
    </location>
</feature>
<feature type="domain" description="DUF6857" evidence="2">
    <location>
        <begin position="130"/>
        <end position="163"/>
    </location>
</feature>
<dbReference type="InterPro" id="IPR049172">
    <property type="entry name" value="DUF6857_pln"/>
</dbReference>
<name>A0A699KRP7_TANCI</name>
<accession>A0A699KRP7</accession>
<dbReference type="InterPro" id="IPR010341">
    <property type="entry name" value="DUF936_pln"/>
</dbReference>
<feature type="compositionally biased region" description="Basic and acidic residues" evidence="1">
    <location>
        <begin position="1"/>
        <end position="16"/>
    </location>
</feature>
<evidence type="ECO:0000256" key="1">
    <source>
        <dbReference type="SAM" id="MobiDB-lite"/>
    </source>
</evidence>
<dbReference type="Pfam" id="PF21647">
    <property type="entry name" value="DUF6857"/>
    <property type="match status" value="1"/>
</dbReference>